<keyword evidence="8" id="KW-1185">Reference proteome</keyword>
<reference evidence="7" key="1">
    <citation type="journal article" date="2023" name="Plant Biotechnol. J.">
        <title>Chromosome-level wild Hevea brasiliensis genome provides new tools for genomic-assisted breeding and valuable loci to elevate rubber yield.</title>
        <authorList>
            <person name="Cheng H."/>
            <person name="Song X."/>
            <person name="Hu Y."/>
            <person name="Wu T."/>
            <person name="Yang Q."/>
            <person name="An Z."/>
            <person name="Feng S."/>
            <person name="Deng Z."/>
            <person name="Wu W."/>
            <person name="Zeng X."/>
            <person name="Tu M."/>
            <person name="Wang X."/>
            <person name="Huang H."/>
        </authorList>
    </citation>
    <scope>NUCLEOTIDE SEQUENCE</scope>
    <source>
        <strain evidence="7">MT/VB/25A 57/8</strain>
    </source>
</reference>
<dbReference type="SUPFAM" id="SSF54928">
    <property type="entry name" value="RNA-binding domain, RBD"/>
    <property type="match status" value="3"/>
</dbReference>
<feature type="compositionally biased region" description="Polar residues" evidence="5">
    <location>
        <begin position="281"/>
        <end position="294"/>
    </location>
</feature>
<feature type="compositionally biased region" description="Basic residues" evidence="5">
    <location>
        <begin position="243"/>
        <end position="260"/>
    </location>
</feature>
<feature type="domain" description="RRM" evidence="6">
    <location>
        <begin position="433"/>
        <end position="516"/>
    </location>
</feature>
<feature type="compositionally biased region" description="Basic and acidic residues" evidence="5">
    <location>
        <begin position="1"/>
        <end position="12"/>
    </location>
</feature>
<dbReference type="InterPro" id="IPR000504">
    <property type="entry name" value="RRM_dom"/>
</dbReference>
<protein>
    <recommendedName>
        <fullName evidence="6">RRM domain-containing protein</fullName>
    </recommendedName>
</protein>
<sequence>MSRSASHKEKYGKISNFPQNRYHEGTAARTRPLSFDEIMSKRKNKKKLFENEKEGVVEDITGDGNAEKISLHYGSDRVNSRGKDSFPVLQKHLSEEDGKASSKRKEENTYMKDGYLARSKDREIRDSETKLKAKMDKDQKAKGKTDEKSYDRRKRDEQRSSNAENEALKKHSRELMERDRHVDESRGKFERENKRKYRNRVEEKNRDRYSKRKHDPGKGHDSETSDRKERKELSKSHFEELKLKRRRSRSRERVDRKRRSISPLPRSQKHASYYGRERGESSLSLKSTSGWQQSDTDKKKVTNNGLSGHYKRHGGSISGLGGYSPRRRRTEAAAKTPSPTKRSPPTKCTPEKKNAKWDLAPEGADSTFSVSVPSSFQLSNQIASSNTHEAVSVVPVASTTVKPLSLVSFNILSTNKNDSIDSVQLTQATRPMRRLYVENVPDSASEKDVMSCLNNFLISSGVNHIRGTQPCISCIMHKERGQALVEFLTHEDASAALAFDGCSFSGSIVKIRRPKDFVEVATGEPEKSMNAVNAISNIVKDSPHKIFVGGISKALSSKMIMEIASAFGPLKAYHFENSDDLNESWAFLEYADQSVTLKACVGLNGMKLGGQVITAVQAAPNASTLETSGNPPFYGVPEQAMVLLKKPTQVLKLKNVFDPEALPLLSHTEIEERLEDVRLECGRFGTVKSVNVVKCDVTPMSTLVACGVDEDMESARSQQDLGCSETNAKAETMEETVDFKIVEGNGGEDVKTTCNLLEDESFQPVSVDGDTSVENLCGKSVFESQELAQEASKDESDRFDDKVIDNIQMNGTSVEDKLANREELNLEVVSGNIKESSLDDHAVGLDAIEKGGHKEESCDLGHIFEPGCVFVEFGRTEASCMAAHCLHGRSFDNRTVTVGYVPLDVYQARFPK</sequence>
<dbReference type="PROSITE" id="PS50102">
    <property type="entry name" value="RRM"/>
    <property type="match status" value="2"/>
</dbReference>
<gene>
    <name evidence="7" type="ORF">P3X46_006320</name>
</gene>
<keyword evidence="1" id="KW-0507">mRNA processing</keyword>
<evidence type="ECO:0000313" key="8">
    <source>
        <dbReference type="Proteomes" id="UP001174677"/>
    </source>
</evidence>
<feature type="compositionally biased region" description="Basic and acidic residues" evidence="5">
    <location>
        <begin position="166"/>
        <end position="208"/>
    </location>
</feature>
<feature type="region of interest" description="Disordered" evidence="5">
    <location>
        <begin position="1"/>
        <end position="353"/>
    </location>
</feature>
<dbReference type="InterPro" id="IPR035979">
    <property type="entry name" value="RBD_domain_sf"/>
</dbReference>
<feature type="compositionally biased region" description="Basic and acidic residues" evidence="5">
    <location>
        <begin position="118"/>
        <end position="159"/>
    </location>
</feature>
<feature type="compositionally biased region" description="Basic and acidic residues" evidence="5">
    <location>
        <begin position="92"/>
        <end position="110"/>
    </location>
</feature>
<dbReference type="SMART" id="SM00360">
    <property type="entry name" value="RRM"/>
    <property type="match status" value="2"/>
</dbReference>
<feature type="compositionally biased region" description="Low complexity" evidence="5">
    <location>
        <begin position="335"/>
        <end position="348"/>
    </location>
</feature>
<feature type="compositionally biased region" description="Basic and acidic residues" evidence="5">
    <location>
        <begin position="216"/>
        <end position="242"/>
    </location>
</feature>
<evidence type="ECO:0000256" key="3">
    <source>
        <dbReference type="ARBA" id="ARBA00023187"/>
    </source>
</evidence>
<dbReference type="PANTHER" id="PTHR23139">
    <property type="entry name" value="RNA-BINDING PROTEIN"/>
    <property type="match status" value="1"/>
</dbReference>
<feature type="domain" description="RRM" evidence="6">
    <location>
        <begin position="544"/>
        <end position="620"/>
    </location>
</feature>
<dbReference type="InterPro" id="IPR012677">
    <property type="entry name" value="Nucleotide-bd_a/b_plait_sf"/>
</dbReference>
<evidence type="ECO:0000256" key="4">
    <source>
        <dbReference type="PROSITE-ProRule" id="PRU00176"/>
    </source>
</evidence>
<keyword evidence="2 4" id="KW-0694">RNA-binding</keyword>
<dbReference type="Gene3D" id="3.30.70.330">
    <property type="match status" value="4"/>
</dbReference>
<accession>A0ABQ9MQU6</accession>
<evidence type="ECO:0000259" key="6">
    <source>
        <dbReference type="PROSITE" id="PS50102"/>
    </source>
</evidence>
<dbReference type="EMBL" id="JARPOI010000004">
    <property type="protein sequence ID" value="KAJ9182313.1"/>
    <property type="molecule type" value="Genomic_DNA"/>
</dbReference>
<dbReference type="Pfam" id="PF00076">
    <property type="entry name" value="RRM_1"/>
    <property type="match status" value="1"/>
</dbReference>
<evidence type="ECO:0000256" key="2">
    <source>
        <dbReference type="ARBA" id="ARBA00022884"/>
    </source>
</evidence>
<feature type="compositionally biased region" description="Basic and acidic residues" evidence="5">
    <location>
        <begin position="47"/>
        <end position="56"/>
    </location>
</feature>
<dbReference type="Proteomes" id="UP001174677">
    <property type="component" value="Chromosome 4"/>
</dbReference>
<evidence type="ECO:0000256" key="1">
    <source>
        <dbReference type="ARBA" id="ARBA00022664"/>
    </source>
</evidence>
<organism evidence="7 8">
    <name type="scientific">Hevea brasiliensis</name>
    <name type="common">Para rubber tree</name>
    <name type="synonym">Siphonia brasiliensis</name>
    <dbReference type="NCBI Taxonomy" id="3981"/>
    <lineage>
        <taxon>Eukaryota</taxon>
        <taxon>Viridiplantae</taxon>
        <taxon>Streptophyta</taxon>
        <taxon>Embryophyta</taxon>
        <taxon>Tracheophyta</taxon>
        <taxon>Spermatophyta</taxon>
        <taxon>Magnoliopsida</taxon>
        <taxon>eudicotyledons</taxon>
        <taxon>Gunneridae</taxon>
        <taxon>Pentapetalae</taxon>
        <taxon>rosids</taxon>
        <taxon>fabids</taxon>
        <taxon>Malpighiales</taxon>
        <taxon>Euphorbiaceae</taxon>
        <taxon>Crotonoideae</taxon>
        <taxon>Micrandreae</taxon>
        <taxon>Hevea</taxon>
    </lineage>
</organism>
<feature type="compositionally biased region" description="Basic and acidic residues" evidence="5">
    <location>
        <begin position="65"/>
        <end position="84"/>
    </location>
</feature>
<evidence type="ECO:0000256" key="5">
    <source>
        <dbReference type="SAM" id="MobiDB-lite"/>
    </source>
</evidence>
<name>A0ABQ9MQU6_HEVBR</name>
<comment type="caution">
    <text evidence="7">The sequence shown here is derived from an EMBL/GenBank/DDBJ whole genome shotgun (WGS) entry which is preliminary data.</text>
</comment>
<keyword evidence="3" id="KW-0508">mRNA splicing</keyword>
<evidence type="ECO:0000313" key="7">
    <source>
        <dbReference type="EMBL" id="KAJ9182313.1"/>
    </source>
</evidence>
<proteinExistence type="predicted"/>